<accession>A0A1E4U254</accession>
<evidence type="ECO:0000256" key="4">
    <source>
        <dbReference type="ARBA" id="ARBA00023136"/>
    </source>
</evidence>
<dbReference type="InterPro" id="IPR010482">
    <property type="entry name" value="TECPR1-like_DysF"/>
</dbReference>
<dbReference type="Proteomes" id="UP000094236">
    <property type="component" value="Unassembled WGS sequence"/>
</dbReference>
<evidence type="ECO:0000313" key="8">
    <source>
        <dbReference type="EMBL" id="ODV98086.1"/>
    </source>
</evidence>
<evidence type="ECO:0000256" key="5">
    <source>
        <dbReference type="SAM" id="Phobius"/>
    </source>
</evidence>
<feature type="transmembrane region" description="Helical" evidence="5">
    <location>
        <begin position="139"/>
        <end position="158"/>
    </location>
</feature>
<dbReference type="PANTHER" id="PTHR31679:SF2">
    <property type="entry name" value="PEROXISOMAL MEMBRANE PROTEIN PEX30-RELATED"/>
    <property type="match status" value="1"/>
</dbReference>
<dbReference type="STRING" id="669874.A0A1E4U254"/>
<protein>
    <recommendedName>
        <fullName evidence="6 7">Peroxin/Ferlin domain-containing protein</fullName>
    </recommendedName>
</protein>
<dbReference type="GO" id="GO:0005778">
    <property type="term" value="C:peroxisomal membrane"/>
    <property type="evidence" value="ECO:0007669"/>
    <property type="project" value="TreeGrafter"/>
</dbReference>
<proteinExistence type="predicted"/>
<sequence length="379" mass="43530">EAKLSDSSSKPQISPLLSSTPPTVTKALLRSYPYILFTNEVLGVFTWTADDVWLSVLIVGIYTLIVLYFENLMIYFGHLLIVGLLTTYALLSRQIEKEQDLHPTLDDVVHALTTVAVRSDMLLSPISSLNLTSYDLKRLLFTTIFLSPIYIILTFFLITPRTMLLATGIFILTYHSTWSRVTRKILWKSKTVRLLCFYITGLNFSGGNNGNNKNSLFKLAMSKTLKSSNLNSKDLSKDGAIRFTYVLYENQRRWLGIGWTSNLLSYERTPWTDEFLNESKSINDFELADITDESGMYWRWVDKTWRLDLTNDGSLQLPSSRPKSTADPKPDEGFIYYDNTWKSPSTEDSFGKYTRRRRWIRTAELVRSNNNNNNNSNSS</sequence>
<dbReference type="GO" id="GO:0012505">
    <property type="term" value="C:endomembrane system"/>
    <property type="evidence" value="ECO:0007669"/>
    <property type="project" value="UniProtKB-SubCell"/>
</dbReference>
<dbReference type="GO" id="GO:0007031">
    <property type="term" value="P:peroxisome organization"/>
    <property type="evidence" value="ECO:0007669"/>
    <property type="project" value="UniProtKB-ARBA"/>
</dbReference>
<organism evidence="8 9">
    <name type="scientific">Pachysolen tannophilus NRRL Y-2460</name>
    <dbReference type="NCBI Taxonomy" id="669874"/>
    <lineage>
        <taxon>Eukaryota</taxon>
        <taxon>Fungi</taxon>
        <taxon>Dikarya</taxon>
        <taxon>Ascomycota</taxon>
        <taxon>Saccharomycotina</taxon>
        <taxon>Pichiomycetes</taxon>
        <taxon>Pachysolenaceae</taxon>
        <taxon>Pachysolen</taxon>
    </lineage>
</organism>
<keyword evidence="3 5" id="KW-1133">Transmembrane helix</keyword>
<feature type="domain" description="Peroxin/Ferlin" evidence="7">
    <location>
        <begin position="333"/>
        <end position="366"/>
    </location>
</feature>
<evidence type="ECO:0000259" key="7">
    <source>
        <dbReference type="SMART" id="SM00694"/>
    </source>
</evidence>
<dbReference type="EMBL" id="KV454011">
    <property type="protein sequence ID" value="ODV98086.1"/>
    <property type="molecule type" value="Genomic_DNA"/>
</dbReference>
<evidence type="ECO:0000256" key="2">
    <source>
        <dbReference type="ARBA" id="ARBA00022692"/>
    </source>
</evidence>
<gene>
    <name evidence="8" type="ORF">PACTADRAFT_26711</name>
</gene>
<evidence type="ECO:0000313" key="9">
    <source>
        <dbReference type="Proteomes" id="UP000094236"/>
    </source>
</evidence>
<dbReference type="Pfam" id="PF06398">
    <property type="entry name" value="Pex24p"/>
    <property type="match status" value="1"/>
</dbReference>
<keyword evidence="4 5" id="KW-0472">Membrane</keyword>
<evidence type="ECO:0000259" key="6">
    <source>
        <dbReference type="SMART" id="SM00693"/>
    </source>
</evidence>
<dbReference type="InterPro" id="IPR052646">
    <property type="entry name" value="Peroxisomal_PEX28-32"/>
</dbReference>
<dbReference type="InterPro" id="IPR006614">
    <property type="entry name" value="Peroxin/Ferlin"/>
</dbReference>
<name>A0A1E4U254_PACTA</name>
<dbReference type="PANTHER" id="PTHR31679">
    <property type="entry name" value="PEROXISOMAL MEMBRANE PROTEIN PEX30-RELATED"/>
    <property type="match status" value="1"/>
</dbReference>
<dbReference type="OrthoDB" id="5586090at2759"/>
<keyword evidence="9" id="KW-1185">Reference proteome</keyword>
<comment type="subcellular location">
    <subcellularLocation>
        <location evidence="1">Endomembrane system</location>
        <topology evidence="1">Multi-pass membrane protein</topology>
    </subcellularLocation>
</comment>
<feature type="transmembrane region" description="Helical" evidence="5">
    <location>
        <begin position="52"/>
        <end position="69"/>
    </location>
</feature>
<feature type="domain" description="Peroxin/Ferlin" evidence="6">
    <location>
        <begin position="240"/>
        <end position="308"/>
    </location>
</feature>
<keyword evidence="2 5" id="KW-0812">Transmembrane</keyword>
<dbReference type="SMART" id="SM00693">
    <property type="entry name" value="DysFN"/>
    <property type="match status" value="1"/>
</dbReference>
<evidence type="ECO:0000256" key="3">
    <source>
        <dbReference type="ARBA" id="ARBA00022989"/>
    </source>
</evidence>
<reference evidence="9" key="1">
    <citation type="submission" date="2016-05" db="EMBL/GenBank/DDBJ databases">
        <title>Comparative genomics of biotechnologically important yeasts.</title>
        <authorList>
            <consortium name="DOE Joint Genome Institute"/>
            <person name="Riley R."/>
            <person name="Haridas S."/>
            <person name="Wolfe K.H."/>
            <person name="Lopes M.R."/>
            <person name="Hittinger C.T."/>
            <person name="Goker M."/>
            <person name="Salamov A."/>
            <person name="Wisecaver J."/>
            <person name="Long T.M."/>
            <person name="Aerts A.L."/>
            <person name="Barry K."/>
            <person name="Choi C."/>
            <person name="Clum A."/>
            <person name="Coughlan A.Y."/>
            <person name="Deshpande S."/>
            <person name="Douglass A.P."/>
            <person name="Hanson S.J."/>
            <person name="Klenk H.-P."/>
            <person name="Labutti K."/>
            <person name="Lapidus A."/>
            <person name="Lindquist E."/>
            <person name="Lipzen A."/>
            <person name="Meier-Kolthoff J.P."/>
            <person name="Ohm R.A."/>
            <person name="Otillar R.P."/>
            <person name="Pangilinan J."/>
            <person name="Peng Y."/>
            <person name="Rokas A."/>
            <person name="Rosa C.A."/>
            <person name="Scheuner C."/>
            <person name="Sibirny A.A."/>
            <person name="Slot J.C."/>
            <person name="Stielow J.B."/>
            <person name="Sun H."/>
            <person name="Kurtzman C.P."/>
            <person name="Blackwell M."/>
            <person name="Grigoriev I.V."/>
            <person name="Jeffries T.W."/>
        </authorList>
    </citation>
    <scope>NUCLEOTIDE SEQUENCE [LARGE SCALE GENOMIC DNA]</scope>
    <source>
        <strain evidence="9">NRRL Y-2460</strain>
    </source>
</reference>
<dbReference type="AlphaFoldDB" id="A0A1E4U254"/>
<feature type="non-terminal residue" evidence="8">
    <location>
        <position position="379"/>
    </location>
</feature>
<evidence type="ECO:0000256" key="1">
    <source>
        <dbReference type="ARBA" id="ARBA00004127"/>
    </source>
</evidence>
<feature type="non-terminal residue" evidence="8">
    <location>
        <position position="1"/>
    </location>
</feature>
<dbReference type="SMART" id="SM00694">
    <property type="entry name" value="DysFC"/>
    <property type="match status" value="1"/>
</dbReference>
<feature type="transmembrane region" description="Helical" evidence="5">
    <location>
        <begin position="75"/>
        <end position="91"/>
    </location>
</feature>